<dbReference type="Pfam" id="PF07715">
    <property type="entry name" value="Plug"/>
    <property type="match status" value="1"/>
</dbReference>
<dbReference type="InterPro" id="IPR036942">
    <property type="entry name" value="Beta-barrel_TonB_sf"/>
</dbReference>
<dbReference type="EMBL" id="JACIJC010000002">
    <property type="protein sequence ID" value="MBB5685665.1"/>
    <property type="molecule type" value="Genomic_DNA"/>
</dbReference>
<dbReference type="PANTHER" id="PTHR32552">
    <property type="entry name" value="FERRICHROME IRON RECEPTOR-RELATED"/>
    <property type="match status" value="1"/>
</dbReference>
<keyword evidence="6" id="KW-0408">Iron</keyword>
<evidence type="ECO:0000256" key="7">
    <source>
        <dbReference type="ARBA" id="ARBA00023065"/>
    </source>
</evidence>
<dbReference type="RefSeq" id="WP_184017171.1">
    <property type="nucleotide sequence ID" value="NZ_JACIJC010000002.1"/>
</dbReference>
<evidence type="ECO:0000256" key="2">
    <source>
        <dbReference type="ARBA" id="ARBA00022448"/>
    </source>
</evidence>
<evidence type="ECO:0000256" key="13">
    <source>
        <dbReference type="SAM" id="SignalP"/>
    </source>
</evidence>
<keyword evidence="9 11" id="KW-0472">Membrane</keyword>
<keyword evidence="4" id="KW-0410">Iron transport</keyword>
<evidence type="ECO:0000256" key="1">
    <source>
        <dbReference type="ARBA" id="ARBA00004571"/>
    </source>
</evidence>
<comment type="similarity">
    <text evidence="11 12">Belongs to the TonB-dependent receptor family.</text>
</comment>
<evidence type="ECO:0000256" key="8">
    <source>
        <dbReference type="ARBA" id="ARBA00023077"/>
    </source>
</evidence>
<evidence type="ECO:0000256" key="10">
    <source>
        <dbReference type="ARBA" id="ARBA00023237"/>
    </source>
</evidence>
<evidence type="ECO:0000256" key="11">
    <source>
        <dbReference type="PROSITE-ProRule" id="PRU01360"/>
    </source>
</evidence>
<reference evidence="16 17" key="1">
    <citation type="submission" date="2020-08" db="EMBL/GenBank/DDBJ databases">
        <title>Genomic Encyclopedia of Type Strains, Phase IV (KMG-IV): sequencing the most valuable type-strain genomes for metagenomic binning, comparative biology and taxonomic classification.</title>
        <authorList>
            <person name="Goeker M."/>
        </authorList>
    </citation>
    <scope>NUCLEOTIDE SEQUENCE [LARGE SCALE GENOMIC DNA]</scope>
    <source>
        <strain evidence="16 17">DSM 25079</strain>
    </source>
</reference>
<keyword evidence="5 11" id="KW-0812">Transmembrane</keyword>
<dbReference type="PROSITE" id="PS52016">
    <property type="entry name" value="TONB_DEPENDENT_REC_3"/>
    <property type="match status" value="1"/>
</dbReference>
<accession>A0A7W9AHE6</accession>
<name>A0A7W9AHE6_9SPHN</name>
<feature type="chain" id="PRO_5031506848" evidence="13">
    <location>
        <begin position="25"/>
        <end position="754"/>
    </location>
</feature>
<keyword evidence="3 11" id="KW-1134">Transmembrane beta strand</keyword>
<evidence type="ECO:0000259" key="15">
    <source>
        <dbReference type="Pfam" id="PF07715"/>
    </source>
</evidence>
<dbReference type="InterPro" id="IPR000531">
    <property type="entry name" value="Beta-barrel_TonB"/>
</dbReference>
<feature type="signal peptide" evidence="13">
    <location>
        <begin position="1"/>
        <end position="24"/>
    </location>
</feature>
<comment type="subcellular location">
    <subcellularLocation>
        <location evidence="1 11">Cell outer membrane</location>
        <topology evidence="1 11">Multi-pass membrane protein</topology>
    </subcellularLocation>
</comment>
<sequence>MTKNKLTRLTSVIAISIFATPAAAQDVSPPQASPDEGAPDGDIVVTANRVQTFASKTPLSLTALSGDQLIERGVTNPTQLNGLLPNTSLVRGDGLQITIRGVTSNDGSEKGDPSAAFLLNGIYLARPQSQEVSFFDVQRVEVLRGPQGTLYGRNTTAGVVNVITHDPEFNLGARADVSYESFNHVNATGMVNIPLSDTFAVRAAVNYDRSDSYAINGASDGYSYDPFKENFSSRLTALWKPIDAISLKIIGDYSTMKGTTISSASTENFFDPTAPLSDPTTLTAVRPIYVGGSSRDLRVNNSAQLIRPFRDDREYGISGELNVGLSRGLALTYLGSYRDSDRNNQATGFGIGFTAPGQKYWQMSHEVRLAYDKGPLQVQVGGYYFKEKSSIVATFLNPVAFGFPDYVTGLSFVQNPTIAINKSVFGQANLEIFPNVRLTAGARYSNDRKSRQGITLILLDPSQGVPGNSILSAINDASRTFSRTTWRAGLDYDSPIGLFYASVATGYKAGGFNDGCAIGSGDFCSFTEDELYYKPETLTAYEAGVKLRFADNAVRLNASIFHYDYKGLQVTQSGAFASCGVCQLTQNAAAAQIDGIELEFIAQPVRGLRFRAGLDLLDARYERFTPGVLTSDLPIFVNFSGHHLPRSPSSVVTVGMDYTYPLSSGASIVARVNTRMSAKYYLTDTANLIDYYQPSYTKTDLSITYNAPDNTFYLGAYVENLEDNIVITNANFGFDGQSQFLDPRKFGVRVGVKF</sequence>
<evidence type="ECO:0000256" key="12">
    <source>
        <dbReference type="RuleBase" id="RU003357"/>
    </source>
</evidence>
<evidence type="ECO:0000256" key="5">
    <source>
        <dbReference type="ARBA" id="ARBA00022692"/>
    </source>
</evidence>
<dbReference type="PANTHER" id="PTHR32552:SF81">
    <property type="entry name" value="TONB-DEPENDENT OUTER MEMBRANE RECEPTOR"/>
    <property type="match status" value="1"/>
</dbReference>
<evidence type="ECO:0000256" key="4">
    <source>
        <dbReference type="ARBA" id="ARBA00022496"/>
    </source>
</evidence>
<keyword evidence="2 11" id="KW-0813">Transport</keyword>
<dbReference type="Pfam" id="PF00593">
    <property type="entry name" value="TonB_dep_Rec_b-barrel"/>
    <property type="match status" value="1"/>
</dbReference>
<keyword evidence="8 12" id="KW-0798">TonB box</keyword>
<proteinExistence type="inferred from homology"/>
<gene>
    <name evidence="16" type="ORF">FHS49_001673</name>
</gene>
<feature type="domain" description="TonB-dependent receptor plug" evidence="15">
    <location>
        <begin position="55"/>
        <end position="159"/>
    </location>
</feature>
<keyword evidence="10 11" id="KW-0998">Cell outer membrane</keyword>
<dbReference type="InterPro" id="IPR012910">
    <property type="entry name" value="Plug_dom"/>
</dbReference>
<comment type="caution">
    <text evidence="16">The sequence shown here is derived from an EMBL/GenBank/DDBJ whole genome shotgun (WGS) entry which is preliminary data.</text>
</comment>
<evidence type="ECO:0000259" key="14">
    <source>
        <dbReference type="Pfam" id="PF00593"/>
    </source>
</evidence>
<feature type="domain" description="TonB-dependent receptor-like beta-barrel" evidence="14">
    <location>
        <begin position="271"/>
        <end position="721"/>
    </location>
</feature>
<evidence type="ECO:0000256" key="3">
    <source>
        <dbReference type="ARBA" id="ARBA00022452"/>
    </source>
</evidence>
<evidence type="ECO:0000313" key="16">
    <source>
        <dbReference type="EMBL" id="MBB5685665.1"/>
    </source>
</evidence>
<keyword evidence="16" id="KW-0675">Receptor</keyword>
<dbReference type="GO" id="GO:0009279">
    <property type="term" value="C:cell outer membrane"/>
    <property type="evidence" value="ECO:0007669"/>
    <property type="project" value="UniProtKB-SubCell"/>
</dbReference>
<dbReference type="Proteomes" id="UP000549617">
    <property type="component" value="Unassembled WGS sequence"/>
</dbReference>
<protein>
    <submittedName>
        <fullName evidence="16">Iron complex outermembrane receptor protein</fullName>
    </submittedName>
</protein>
<evidence type="ECO:0000256" key="9">
    <source>
        <dbReference type="ARBA" id="ARBA00023136"/>
    </source>
</evidence>
<dbReference type="AlphaFoldDB" id="A0A7W9AHE6"/>
<organism evidence="16 17">
    <name type="scientific">Sphingobium boeckii</name>
    <dbReference type="NCBI Taxonomy" id="1082345"/>
    <lineage>
        <taxon>Bacteria</taxon>
        <taxon>Pseudomonadati</taxon>
        <taxon>Pseudomonadota</taxon>
        <taxon>Alphaproteobacteria</taxon>
        <taxon>Sphingomonadales</taxon>
        <taxon>Sphingomonadaceae</taxon>
        <taxon>Sphingobium</taxon>
    </lineage>
</organism>
<keyword evidence="13" id="KW-0732">Signal</keyword>
<evidence type="ECO:0000313" key="17">
    <source>
        <dbReference type="Proteomes" id="UP000549617"/>
    </source>
</evidence>
<dbReference type="GO" id="GO:0006826">
    <property type="term" value="P:iron ion transport"/>
    <property type="evidence" value="ECO:0007669"/>
    <property type="project" value="UniProtKB-KW"/>
</dbReference>
<evidence type="ECO:0000256" key="6">
    <source>
        <dbReference type="ARBA" id="ARBA00023004"/>
    </source>
</evidence>
<dbReference type="SUPFAM" id="SSF56935">
    <property type="entry name" value="Porins"/>
    <property type="match status" value="1"/>
</dbReference>
<keyword evidence="7" id="KW-0406">Ion transport</keyword>
<keyword evidence="17" id="KW-1185">Reference proteome</keyword>
<dbReference type="Gene3D" id="2.40.170.20">
    <property type="entry name" value="TonB-dependent receptor, beta-barrel domain"/>
    <property type="match status" value="1"/>
</dbReference>
<dbReference type="InterPro" id="IPR039426">
    <property type="entry name" value="TonB-dep_rcpt-like"/>
</dbReference>